<reference evidence="2" key="2">
    <citation type="submission" date="2023-01" db="EMBL/GenBank/DDBJ databases">
        <title>Draft genome sequence of Algimonas ampicilliniresistens strain NBRC 108219.</title>
        <authorList>
            <person name="Sun Q."/>
            <person name="Mori K."/>
        </authorList>
    </citation>
    <scope>NUCLEOTIDE SEQUENCE</scope>
    <source>
        <strain evidence="2">NBRC 108219</strain>
    </source>
</reference>
<dbReference type="RefSeq" id="WP_284386938.1">
    <property type="nucleotide sequence ID" value="NZ_BSNK01000001.1"/>
</dbReference>
<dbReference type="PANTHER" id="PTHR34606:SF15">
    <property type="entry name" value="BON DOMAIN-CONTAINING PROTEIN"/>
    <property type="match status" value="1"/>
</dbReference>
<dbReference type="InterPro" id="IPR051686">
    <property type="entry name" value="Lipoprotein_DolP"/>
</dbReference>
<protein>
    <submittedName>
        <fullName evidence="2">BON domain-containing protein</fullName>
    </submittedName>
</protein>
<dbReference type="InterPro" id="IPR014004">
    <property type="entry name" value="Transpt-assoc_nodulatn_dom_bac"/>
</dbReference>
<gene>
    <name evidence="2" type="ORF">GCM10007853_03780</name>
</gene>
<dbReference type="SMART" id="SM00749">
    <property type="entry name" value="BON"/>
    <property type="match status" value="3"/>
</dbReference>
<dbReference type="PANTHER" id="PTHR34606">
    <property type="entry name" value="BON DOMAIN-CONTAINING PROTEIN"/>
    <property type="match status" value="1"/>
</dbReference>
<dbReference type="Proteomes" id="UP001161391">
    <property type="component" value="Unassembled WGS sequence"/>
</dbReference>
<feature type="domain" description="BON" evidence="1">
    <location>
        <begin position="2"/>
        <end position="70"/>
    </location>
</feature>
<feature type="domain" description="BON" evidence="1">
    <location>
        <begin position="77"/>
        <end position="145"/>
    </location>
</feature>
<dbReference type="Pfam" id="PF04972">
    <property type="entry name" value="BON"/>
    <property type="match status" value="3"/>
</dbReference>
<dbReference type="Gene3D" id="3.30.1340.30">
    <property type="match status" value="3"/>
</dbReference>
<reference evidence="2" key="1">
    <citation type="journal article" date="2014" name="Int. J. Syst. Evol. Microbiol.">
        <title>Complete genome of a new Firmicutes species belonging to the dominant human colonic microbiota ('Ruminococcus bicirculans') reveals two chromosomes and a selective capacity to utilize plant glucans.</title>
        <authorList>
            <consortium name="NISC Comparative Sequencing Program"/>
            <person name="Wegmann U."/>
            <person name="Louis P."/>
            <person name="Goesmann A."/>
            <person name="Henrissat B."/>
            <person name="Duncan S.H."/>
            <person name="Flint H.J."/>
        </authorList>
    </citation>
    <scope>NUCLEOTIDE SEQUENCE</scope>
    <source>
        <strain evidence="2">NBRC 108219</strain>
    </source>
</reference>
<evidence type="ECO:0000313" key="3">
    <source>
        <dbReference type="Proteomes" id="UP001161391"/>
    </source>
</evidence>
<proteinExistence type="predicted"/>
<sequence length="216" mass="23550">MGDYELKQSVEEELDWEPSIDATDIGVAVENGVVTLMGHVSSYLQKSTAERVVSRIKGVRAIAQDLEVRYPGASKNSDDQLAQRAANIIDWNSHMPSGAIQSRVQDGYVTLTGEVDWRYQSNQAYDAVKSLDGVRGVTNNIKVKPKISASNVKDRIEKALVRNAETDSDNISVTVTGGTVTLNGKVDTWHDREIAENAAWAAPGVSSVKDNISIVY</sequence>
<dbReference type="InterPro" id="IPR007055">
    <property type="entry name" value="BON_dom"/>
</dbReference>
<organism evidence="2 3">
    <name type="scientific">Algimonas ampicilliniresistens</name>
    <dbReference type="NCBI Taxonomy" id="1298735"/>
    <lineage>
        <taxon>Bacteria</taxon>
        <taxon>Pseudomonadati</taxon>
        <taxon>Pseudomonadota</taxon>
        <taxon>Alphaproteobacteria</taxon>
        <taxon>Maricaulales</taxon>
        <taxon>Robiginitomaculaceae</taxon>
        <taxon>Algimonas</taxon>
    </lineage>
</organism>
<evidence type="ECO:0000313" key="2">
    <source>
        <dbReference type="EMBL" id="GLQ22504.1"/>
    </source>
</evidence>
<feature type="domain" description="BON" evidence="1">
    <location>
        <begin position="148"/>
        <end position="216"/>
    </location>
</feature>
<comment type="caution">
    <text evidence="2">The sequence shown here is derived from an EMBL/GenBank/DDBJ whole genome shotgun (WGS) entry which is preliminary data.</text>
</comment>
<dbReference type="PROSITE" id="PS50914">
    <property type="entry name" value="BON"/>
    <property type="match status" value="3"/>
</dbReference>
<accession>A0ABQ5V4P2</accession>
<evidence type="ECO:0000259" key="1">
    <source>
        <dbReference type="PROSITE" id="PS50914"/>
    </source>
</evidence>
<name>A0ABQ5V4P2_9PROT</name>
<dbReference type="EMBL" id="BSNK01000001">
    <property type="protein sequence ID" value="GLQ22504.1"/>
    <property type="molecule type" value="Genomic_DNA"/>
</dbReference>
<keyword evidence="3" id="KW-1185">Reference proteome</keyword>